<evidence type="ECO:0000313" key="2">
    <source>
        <dbReference type="Proteomes" id="UP000033636"/>
    </source>
</evidence>
<reference evidence="1" key="1">
    <citation type="submission" date="2024-07" db="EMBL/GenBank/DDBJ databases">
        <title>Metagenome and Metagenome-Assembled Genomes of Archaea from a hot spring from the geothermal field of Los Azufres, Mexico.</title>
        <authorList>
            <person name="Marin-Paredes R."/>
            <person name="Martinez-Romero E."/>
            <person name="Servin-Garciduenas L.E."/>
        </authorList>
    </citation>
    <scope>NUCLEOTIDE SEQUENCE</scope>
</reference>
<proteinExistence type="predicted"/>
<dbReference type="EMBL" id="JZWT02000010">
    <property type="protein sequence ID" value="MFB6490535.1"/>
    <property type="molecule type" value="Genomic_DNA"/>
</dbReference>
<protein>
    <submittedName>
        <fullName evidence="1">D-aminoacyl-tRNA deacylase</fullName>
    </submittedName>
</protein>
<comment type="caution">
    <text evidence="1">The sequence shown here is derived from an EMBL/GenBank/DDBJ whole genome shotgun (WGS) entry which is preliminary data.</text>
</comment>
<organism evidence="1 2">
    <name type="scientific">Thermoproteus sp. AZ2</name>
    <dbReference type="NCBI Taxonomy" id="1609232"/>
    <lineage>
        <taxon>Archaea</taxon>
        <taxon>Thermoproteota</taxon>
        <taxon>Thermoprotei</taxon>
        <taxon>Thermoproteales</taxon>
        <taxon>Thermoproteaceae</taxon>
        <taxon>Thermoproteus</taxon>
    </lineage>
</organism>
<dbReference type="Proteomes" id="UP000033636">
    <property type="component" value="Unassembled WGS sequence"/>
</dbReference>
<evidence type="ECO:0000313" key="1">
    <source>
        <dbReference type="EMBL" id="MFB6490535.1"/>
    </source>
</evidence>
<sequence>MIAVVFSRDPVAKAVAKALGLTDLLTAGLSTRRVGDLIYVAHGGDSTELWSNWEEQLAGMGVEHVVVLSRHEMARPRPMVTAHTPGVGELSVAYAELKSWLLREACAERPEGYDCSAEATHHEPDSRKLSVTFLEVGSTEAEWGDERAARALARAVAELPSFKPSGAATAMAVGDLHYSMLTGPILEGRLDVGHIIRKDVATPELAAKAFYKHINKPSRVVFFKKSFKAPLRGEILSALQKLGVEIDIKS</sequence>
<accession>A0ACC6V0L3</accession>
<gene>
    <name evidence="1" type="ORF">TU35_004690</name>
</gene>
<name>A0ACC6V0L3_9CREN</name>